<dbReference type="EMBL" id="CVRQ01000025">
    <property type="protein sequence ID" value="CRL40062.1"/>
    <property type="molecule type" value="Genomic_DNA"/>
</dbReference>
<evidence type="ECO:0000313" key="3">
    <source>
        <dbReference type="Proteomes" id="UP000049472"/>
    </source>
</evidence>
<dbReference type="Proteomes" id="UP000049472">
    <property type="component" value="Unassembled WGS sequence"/>
</dbReference>
<dbReference type="AlphaFoldDB" id="A0A0M6WQY5"/>
<keyword evidence="3" id="KW-1185">Reference proteome</keyword>
<feature type="domain" description="AAA-ATPase-like" evidence="1">
    <location>
        <begin position="8"/>
        <end position="64"/>
    </location>
</feature>
<evidence type="ECO:0000313" key="2">
    <source>
        <dbReference type="EMBL" id="CRL40062.1"/>
    </source>
</evidence>
<dbReference type="InterPro" id="IPR018631">
    <property type="entry name" value="AAA-ATPase-like_dom"/>
</dbReference>
<organism evidence="2 3">
    <name type="scientific">Agathobacter rectalis</name>
    <dbReference type="NCBI Taxonomy" id="39491"/>
    <lineage>
        <taxon>Bacteria</taxon>
        <taxon>Bacillati</taxon>
        <taxon>Bacillota</taxon>
        <taxon>Clostridia</taxon>
        <taxon>Lachnospirales</taxon>
        <taxon>Lachnospiraceae</taxon>
        <taxon>Agathobacter</taxon>
    </lineage>
</organism>
<dbReference type="PANTHER" id="PTHR34825">
    <property type="entry name" value="CONSERVED PROTEIN, WITH A WEAK D-GALACTARATE DEHYDRATASE/ALTRONATE HYDROLASE DOMAIN"/>
    <property type="match status" value="1"/>
</dbReference>
<sequence>MAMVKKTPVGIENFRDIRKQGFYYIDKTGLIEQVLLNWGKVNLFTRPRRFGKTLNMSMLKSFLRSARMHHCLTDYIFPKIKNCVKNIWENTL</sequence>
<dbReference type="Pfam" id="PF09820">
    <property type="entry name" value="AAA-ATPase_like"/>
    <property type="match status" value="1"/>
</dbReference>
<gene>
    <name evidence="2" type="ORF">T1815_22291</name>
</gene>
<dbReference type="PANTHER" id="PTHR34825:SF1">
    <property type="entry name" value="AAA-ATPASE-LIKE DOMAIN-CONTAINING PROTEIN"/>
    <property type="match status" value="1"/>
</dbReference>
<proteinExistence type="predicted"/>
<protein>
    <recommendedName>
        <fullName evidence="1">AAA-ATPase-like domain-containing protein</fullName>
    </recommendedName>
</protein>
<reference evidence="3" key="1">
    <citation type="submission" date="2015-05" db="EMBL/GenBank/DDBJ databases">
        <authorList>
            <consortium name="Pathogen Informatics"/>
        </authorList>
    </citation>
    <scope>NUCLEOTIDE SEQUENCE [LARGE SCALE GENOMIC DNA]</scope>
    <source>
        <strain evidence="3">T1-815</strain>
    </source>
</reference>
<evidence type="ECO:0000259" key="1">
    <source>
        <dbReference type="Pfam" id="PF09820"/>
    </source>
</evidence>
<name>A0A0M6WQY5_9FIRM</name>
<accession>A0A0M6WQY5</accession>